<dbReference type="Pfam" id="PF08327">
    <property type="entry name" value="AHSA1"/>
    <property type="match status" value="1"/>
</dbReference>
<comment type="similarity">
    <text evidence="1">Belongs to the AHA1 family.</text>
</comment>
<dbReference type="RefSeq" id="WP_147913844.1">
    <property type="nucleotide sequence ID" value="NZ_JBHUEJ010000024.1"/>
</dbReference>
<dbReference type="Proteomes" id="UP001597304">
    <property type="component" value="Unassembled WGS sequence"/>
</dbReference>
<organism evidence="3 4">
    <name type="scientific">Ottowia flava</name>
    <dbReference type="NCBI Taxonomy" id="2675430"/>
    <lineage>
        <taxon>Bacteria</taxon>
        <taxon>Pseudomonadati</taxon>
        <taxon>Pseudomonadota</taxon>
        <taxon>Betaproteobacteria</taxon>
        <taxon>Burkholderiales</taxon>
        <taxon>Comamonadaceae</taxon>
        <taxon>Ottowia</taxon>
    </lineage>
</organism>
<dbReference type="InterPro" id="IPR013538">
    <property type="entry name" value="ASHA1/2-like_C"/>
</dbReference>
<comment type="caution">
    <text evidence="3">The sequence shown here is derived from an EMBL/GenBank/DDBJ whole genome shotgun (WGS) entry which is preliminary data.</text>
</comment>
<gene>
    <name evidence="3" type="ORF">ACFSF0_12150</name>
</gene>
<sequence>MTHPAQIPDHPLDLVLTRTIAASPHDLFRCWTEPELIRQWFVPKPWSVARAEVDLRPGGQSLIVMRDPDGNEMPNPGVYLEVVPDRRLVFTDAYTAGWVPSKKPFMTGIISFEPEGEHTRYTARVRHWTAETKAEHEKMGFETGWGICADQLAALAKTL</sequence>
<dbReference type="CDD" id="cd08896">
    <property type="entry name" value="SRPBCC_CalC_Aha1-like_3"/>
    <property type="match status" value="1"/>
</dbReference>
<accession>A0ABW4KV31</accession>
<dbReference type="EMBL" id="JBHUEJ010000024">
    <property type="protein sequence ID" value="MFD1711363.1"/>
    <property type="molecule type" value="Genomic_DNA"/>
</dbReference>
<dbReference type="InterPro" id="IPR023393">
    <property type="entry name" value="START-like_dom_sf"/>
</dbReference>
<proteinExistence type="inferred from homology"/>
<evidence type="ECO:0000256" key="1">
    <source>
        <dbReference type="ARBA" id="ARBA00006817"/>
    </source>
</evidence>
<keyword evidence="4" id="KW-1185">Reference proteome</keyword>
<evidence type="ECO:0000259" key="2">
    <source>
        <dbReference type="Pfam" id="PF08327"/>
    </source>
</evidence>
<dbReference type="SUPFAM" id="SSF55961">
    <property type="entry name" value="Bet v1-like"/>
    <property type="match status" value="1"/>
</dbReference>
<protein>
    <submittedName>
        <fullName evidence="3">SRPBCC family protein</fullName>
    </submittedName>
</protein>
<reference evidence="4" key="1">
    <citation type="journal article" date="2019" name="Int. J. Syst. Evol. Microbiol.">
        <title>The Global Catalogue of Microorganisms (GCM) 10K type strain sequencing project: providing services to taxonomists for standard genome sequencing and annotation.</title>
        <authorList>
            <consortium name="The Broad Institute Genomics Platform"/>
            <consortium name="The Broad Institute Genome Sequencing Center for Infectious Disease"/>
            <person name="Wu L."/>
            <person name="Ma J."/>
        </authorList>
    </citation>
    <scope>NUCLEOTIDE SEQUENCE [LARGE SCALE GENOMIC DNA]</scope>
    <source>
        <strain evidence="4">LMG 29247</strain>
    </source>
</reference>
<evidence type="ECO:0000313" key="3">
    <source>
        <dbReference type="EMBL" id="MFD1711363.1"/>
    </source>
</evidence>
<dbReference type="Gene3D" id="3.30.530.20">
    <property type="match status" value="1"/>
</dbReference>
<name>A0ABW4KV31_9BURK</name>
<feature type="domain" description="Activator of Hsp90 ATPase homologue 1/2-like C-terminal" evidence="2">
    <location>
        <begin position="22"/>
        <end position="156"/>
    </location>
</feature>
<evidence type="ECO:0000313" key="4">
    <source>
        <dbReference type="Proteomes" id="UP001597304"/>
    </source>
</evidence>